<reference evidence="1" key="1">
    <citation type="submission" date="2021-11" db="EMBL/GenBank/DDBJ databases">
        <title>Draft genome sequence of Alcaligenes endophyticus type strain CCUG 75668T.</title>
        <authorList>
            <person name="Salva-Serra F."/>
            <person name="Duran R.E."/>
            <person name="Seeger M."/>
            <person name="Moore E.R.B."/>
            <person name="Jaen-Luchoro D."/>
        </authorList>
    </citation>
    <scope>NUCLEOTIDE SEQUENCE</scope>
    <source>
        <strain evidence="1">CCUG 75668</strain>
    </source>
</reference>
<comment type="caution">
    <text evidence="1">The sequence shown here is derived from an EMBL/GenBank/DDBJ whole genome shotgun (WGS) entry which is preliminary data.</text>
</comment>
<evidence type="ECO:0000313" key="1">
    <source>
        <dbReference type="EMBL" id="MDN4122040.1"/>
    </source>
</evidence>
<gene>
    <name evidence="1" type="ORF">LMS43_12145</name>
</gene>
<accession>A0ABT8EL79</accession>
<name>A0ABT8EL79_9BURK</name>
<dbReference type="EMBL" id="JAJHNU010000003">
    <property type="protein sequence ID" value="MDN4122040.1"/>
    <property type="molecule type" value="Genomic_DNA"/>
</dbReference>
<keyword evidence="2" id="KW-1185">Reference proteome</keyword>
<organism evidence="1 2">
    <name type="scientific">Alcaligenes endophyticus</name>
    <dbReference type="NCBI Taxonomy" id="1929088"/>
    <lineage>
        <taxon>Bacteria</taxon>
        <taxon>Pseudomonadati</taxon>
        <taxon>Pseudomonadota</taxon>
        <taxon>Betaproteobacteria</taxon>
        <taxon>Burkholderiales</taxon>
        <taxon>Alcaligenaceae</taxon>
        <taxon>Alcaligenes</taxon>
    </lineage>
</organism>
<evidence type="ECO:0000313" key="2">
    <source>
        <dbReference type="Proteomes" id="UP001168613"/>
    </source>
</evidence>
<sequence length="148" mass="16195">MIRISVFPTPALRHTVSADCSSLALADVRQALLAAAHDTGIYLQNWQCQPLNGSADEQSRYLLQCSFTTPSARANLLMQRILTHSKQLDIRTVGLQTCLLATRQDKLTSAKLTAQARTQPAQANTSNAPHLFMGSLLPKSYTDSLRQG</sequence>
<proteinExistence type="predicted"/>
<dbReference type="RefSeq" id="WP_266122956.1">
    <property type="nucleotide sequence ID" value="NZ_JAJHNU010000003.1"/>
</dbReference>
<protein>
    <submittedName>
        <fullName evidence="1">Uncharacterized protein</fullName>
    </submittedName>
</protein>
<dbReference type="Proteomes" id="UP001168613">
    <property type="component" value="Unassembled WGS sequence"/>
</dbReference>